<organism evidence="1 2">
    <name type="scientific">Microbulbifer okhotskensis</name>
    <dbReference type="NCBI Taxonomy" id="2926617"/>
    <lineage>
        <taxon>Bacteria</taxon>
        <taxon>Pseudomonadati</taxon>
        <taxon>Pseudomonadota</taxon>
        <taxon>Gammaproteobacteria</taxon>
        <taxon>Cellvibrionales</taxon>
        <taxon>Microbulbiferaceae</taxon>
        <taxon>Microbulbifer</taxon>
    </lineage>
</organism>
<dbReference type="Proteomes" id="UP001139028">
    <property type="component" value="Unassembled WGS sequence"/>
</dbReference>
<dbReference type="AlphaFoldDB" id="A0A9X2EPJ0"/>
<evidence type="ECO:0000313" key="2">
    <source>
        <dbReference type="Proteomes" id="UP001139028"/>
    </source>
</evidence>
<protein>
    <submittedName>
        <fullName evidence="1">Uncharacterized protein</fullName>
    </submittedName>
</protein>
<proteinExistence type="predicted"/>
<accession>A0A9X2EPJ0</accession>
<reference evidence="1" key="1">
    <citation type="journal article" date="2022" name="Arch. Microbiol.">
        <title>Microbulbifer okhotskensis sp. nov., isolated from a deep bottom sediment of the Okhotsk Sea.</title>
        <authorList>
            <person name="Romanenko L."/>
            <person name="Kurilenko V."/>
            <person name="Otstavnykh N."/>
            <person name="Velansky P."/>
            <person name="Isaeva M."/>
            <person name="Mikhailov V."/>
        </authorList>
    </citation>
    <scope>NUCLEOTIDE SEQUENCE</scope>
    <source>
        <strain evidence="1">OS29</strain>
    </source>
</reference>
<gene>
    <name evidence="1" type="ORF">MO867_14045</name>
</gene>
<dbReference type="RefSeq" id="WP_252470011.1">
    <property type="nucleotide sequence ID" value="NZ_JALBWM010000064.1"/>
</dbReference>
<comment type="caution">
    <text evidence="1">The sequence shown here is derived from an EMBL/GenBank/DDBJ whole genome shotgun (WGS) entry which is preliminary data.</text>
</comment>
<keyword evidence="2" id="KW-1185">Reference proteome</keyword>
<evidence type="ECO:0000313" key="1">
    <source>
        <dbReference type="EMBL" id="MCO1335456.1"/>
    </source>
</evidence>
<sequence length="211" mass="24538">MNNSEVLLSELLSSLDIPHEKIEENEENKVPDFEVRWEGKSSYWEVKGLDSNKDEKKIIRNIQNDEVQPYQVNSKRVKDSIKDASYQFEEHGVTGHPCIVVIYDNRDFSVMDFMLPNYIKSAVAGKPEVIYKNGTYRECKRYYEMLSPVRKTYISAVALLSPNGKKITFYHNPYTNNPLIDSRLMKLFSSHYQAIPTEQGLTWTEVQPTED</sequence>
<name>A0A9X2EPJ0_9GAMM</name>
<dbReference type="EMBL" id="JALBWM010000064">
    <property type="protein sequence ID" value="MCO1335456.1"/>
    <property type="molecule type" value="Genomic_DNA"/>
</dbReference>